<comment type="caution">
    <text evidence="1">The sequence shown here is derived from an EMBL/GenBank/DDBJ whole genome shotgun (WGS) entry which is preliminary data.</text>
</comment>
<dbReference type="EMBL" id="CM045767">
    <property type="protein sequence ID" value="KAI7998749.1"/>
    <property type="molecule type" value="Genomic_DNA"/>
</dbReference>
<proteinExistence type="predicted"/>
<evidence type="ECO:0000313" key="1">
    <source>
        <dbReference type="EMBL" id="KAI7998749.1"/>
    </source>
</evidence>
<evidence type="ECO:0000313" key="2">
    <source>
        <dbReference type="Proteomes" id="UP001060215"/>
    </source>
</evidence>
<dbReference type="Proteomes" id="UP001060215">
    <property type="component" value="Chromosome 10"/>
</dbReference>
<keyword evidence="2" id="KW-1185">Reference proteome</keyword>
<name>A0ACC0GDW9_9ERIC</name>
<gene>
    <name evidence="1" type="ORF">LOK49_LG10G02911</name>
</gene>
<sequence>MANEADVGGWTDLLHSSSKLLEQAAPLAQFPPLQLCTGWELKGENNQDNRILQDVQFKDQKQCNLFPKVRLEWRSD</sequence>
<organism evidence="1 2">
    <name type="scientific">Camellia lanceoleosa</name>
    <dbReference type="NCBI Taxonomy" id="1840588"/>
    <lineage>
        <taxon>Eukaryota</taxon>
        <taxon>Viridiplantae</taxon>
        <taxon>Streptophyta</taxon>
        <taxon>Embryophyta</taxon>
        <taxon>Tracheophyta</taxon>
        <taxon>Spermatophyta</taxon>
        <taxon>Magnoliopsida</taxon>
        <taxon>eudicotyledons</taxon>
        <taxon>Gunneridae</taxon>
        <taxon>Pentapetalae</taxon>
        <taxon>asterids</taxon>
        <taxon>Ericales</taxon>
        <taxon>Theaceae</taxon>
        <taxon>Camellia</taxon>
    </lineage>
</organism>
<accession>A0ACC0GDW9</accession>
<protein>
    <submittedName>
        <fullName evidence="1">Nuclear pore complex protein NUP93A</fullName>
    </submittedName>
</protein>
<reference evidence="1 2" key="1">
    <citation type="journal article" date="2022" name="Plant J.">
        <title>Chromosome-level genome of Camellia lanceoleosa provides a valuable resource for understanding genome evolution and self-incompatibility.</title>
        <authorList>
            <person name="Gong W."/>
            <person name="Xiao S."/>
            <person name="Wang L."/>
            <person name="Liao Z."/>
            <person name="Chang Y."/>
            <person name="Mo W."/>
            <person name="Hu G."/>
            <person name="Li W."/>
            <person name="Zhao G."/>
            <person name="Zhu H."/>
            <person name="Hu X."/>
            <person name="Ji K."/>
            <person name="Xiang X."/>
            <person name="Song Q."/>
            <person name="Yuan D."/>
            <person name="Jin S."/>
            <person name="Zhang L."/>
        </authorList>
    </citation>
    <scope>NUCLEOTIDE SEQUENCE [LARGE SCALE GENOMIC DNA]</scope>
    <source>
        <strain evidence="1">SQ_2022a</strain>
    </source>
</reference>